<gene>
    <name evidence="2" type="ORF">CALVIDRAFT_318905</name>
</gene>
<keyword evidence="3" id="KW-1185">Reference proteome</keyword>
<evidence type="ECO:0008006" key="4">
    <source>
        <dbReference type="Google" id="ProtNLM"/>
    </source>
</evidence>
<keyword evidence="1" id="KW-0812">Transmembrane</keyword>
<dbReference type="GO" id="GO:0005634">
    <property type="term" value="C:nucleus"/>
    <property type="evidence" value="ECO:0007669"/>
    <property type="project" value="TreeGrafter"/>
</dbReference>
<dbReference type="EMBL" id="KV417314">
    <property type="protein sequence ID" value="KZO92113.1"/>
    <property type="molecule type" value="Genomic_DNA"/>
</dbReference>
<name>A0A167HYI4_CALVF</name>
<reference evidence="2 3" key="1">
    <citation type="journal article" date="2016" name="Mol. Biol. Evol.">
        <title>Comparative Genomics of Early-Diverging Mushroom-Forming Fungi Provides Insights into the Origins of Lignocellulose Decay Capabilities.</title>
        <authorList>
            <person name="Nagy L.G."/>
            <person name="Riley R."/>
            <person name="Tritt A."/>
            <person name="Adam C."/>
            <person name="Daum C."/>
            <person name="Floudas D."/>
            <person name="Sun H."/>
            <person name="Yadav J.S."/>
            <person name="Pangilinan J."/>
            <person name="Larsson K.H."/>
            <person name="Matsuura K."/>
            <person name="Barry K."/>
            <person name="Labutti K."/>
            <person name="Kuo R."/>
            <person name="Ohm R.A."/>
            <person name="Bhattacharya S.S."/>
            <person name="Shirouzu T."/>
            <person name="Yoshinaga Y."/>
            <person name="Martin F.M."/>
            <person name="Grigoriev I.V."/>
            <person name="Hibbett D.S."/>
        </authorList>
    </citation>
    <scope>NUCLEOTIDE SEQUENCE [LARGE SCALE GENOMIC DNA]</scope>
    <source>
        <strain evidence="2 3">TUFC12733</strain>
    </source>
</reference>
<dbReference type="PANTHER" id="PTHR46018">
    <property type="entry name" value="ZINC PHOSPHODIESTERASE ELAC PROTEIN 1"/>
    <property type="match status" value="1"/>
</dbReference>
<dbReference type="SUPFAM" id="SSF56281">
    <property type="entry name" value="Metallo-hydrolase/oxidoreductase"/>
    <property type="match status" value="1"/>
</dbReference>
<evidence type="ECO:0000256" key="1">
    <source>
        <dbReference type="SAM" id="Phobius"/>
    </source>
</evidence>
<dbReference type="OrthoDB" id="527344at2759"/>
<protein>
    <recommendedName>
        <fullName evidence="4">Metallo-beta-lactamase domain-containing protein</fullName>
    </recommendedName>
</protein>
<evidence type="ECO:0000313" key="3">
    <source>
        <dbReference type="Proteomes" id="UP000076738"/>
    </source>
</evidence>
<evidence type="ECO:0000313" key="2">
    <source>
        <dbReference type="EMBL" id="KZO92113.1"/>
    </source>
</evidence>
<organism evidence="2 3">
    <name type="scientific">Calocera viscosa (strain TUFC12733)</name>
    <dbReference type="NCBI Taxonomy" id="1330018"/>
    <lineage>
        <taxon>Eukaryota</taxon>
        <taxon>Fungi</taxon>
        <taxon>Dikarya</taxon>
        <taxon>Basidiomycota</taxon>
        <taxon>Agaricomycotina</taxon>
        <taxon>Dacrymycetes</taxon>
        <taxon>Dacrymycetales</taxon>
        <taxon>Dacrymycetaceae</taxon>
        <taxon>Calocera</taxon>
    </lineage>
</organism>
<dbReference type="PANTHER" id="PTHR46018:SF2">
    <property type="entry name" value="ZINC PHOSPHODIESTERASE ELAC PROTEIN 1"/>
    <property type="match status" value="1"/>
</dbReference>
<keyword evidence="1" id="KW-0472">Membrane</keyword>
<dbReference type="Pfam" id="PF23023">
    <property type="entry name" value="Anti-Pycsar_Apyc1"/>
    <property type="match status" value="1"/>
</dbReference>
<dbReference type="STRING" id="1330018.A0A167HYI4"/>
<feature type="transmembrane region" description="Helical" evidence="1">
    <location>
        <begin position="428"/>
        <end position="451"/>
    </location>
</feature>
<accession>A0A167HYI4</accession>
<dbReference type="Gene3D" id="3.60.15.10">
    <property type="entry name" value="Ribonuclease Z/Hydroxyacylglutathione hydrolase-like"/>
    <property type="match status" value="1"/>
</dbReference>
<dbReference type="AlphaFoldDB" id="A0A167HYI4"/>
<dbReference type="GO" id="GO:0042781">
    <property type="term" value="F:3'-tRNA processing endoribonuclease activity"/>
    <property type="evidence" value="ECO:0007669"/>
    <property type="project" value="TreeGrafter"/>
</dbReference>
<sequence>MPSPLAVTFLGTSAGSGPSHTRNCTSLLLNLNGSMCLVDCAEGTQRQLLHSGQRVWGKIERIYVTHMHLDHVSGIAPLMSNMMSTIARPPGLNIDYGKPRIQFFSPPGLRLLLRTQLSLSQTMLDGTYAVHELLLPSEHASAPCDPEDLHPSESPGLNLVADKNGIWHDIDTFAGVNVTTVRVTHRVPCQGYYFSEPPQPLPIPPTYLTALDANAAALADQGFKNPRALLRTIAKDRQAITLPDGQVLRPPELAIDGRSMLILGDTSDASACLKLLDQEKGVSLLVHECTNAWIPVEVDPYMNGDRTTPDKMREKAISRGHSTPDMAGAFAKLCGARRLAMNHFGLRCVPSRFVFLSFEFASLSLRHLSFRGAARQYLLLDVFVGTRSRLFLIAHGAPHHLARDIDGALLVGAPQTAQRTAHQGATRLIWFPCLILLCPAVRSILSGILGYGRSQRRSNAPT</sequence>
<proteinExistence type="predicted"/>
<keyword evidence="1" id="KW-1133">Transmembrane helix</keyword>
<dbReference type="Proteomes" id="UP000076738">
    <property type="component" value="Unassembled WGS sequence"/>
</dbReference>
<dbReference type="InterPro" id="IPR036866">
    <property type="entry name" value="RibonucZ/Hydroxyglut_hydro"/>
</dbReference>